<dbReference type="InterPro" id="IPR038883">
    <property type="entry name" value="AN11006-like"/>
</dbReference>
<accession>A0A4S8SAN4</accession>
<organism evidence="1 2">
    <name type="scientific">Aureobasidium pullulans</name>
    <name type="common">Black yeast</name>
    <name type="synonym">Pullularia pullulans</name>
    <dbReference type="NCBI Taxonomy" id="5580"/>
    <lineage>
        <taxon>Eukaryota</taxon>
        <taxon>Fungi</taxon>
        <taxon>Dikarya</taxon>
        <taxon>Ascomycota</taxon>
        <taxon>Pezizomycotina</taxon>
        <taxon>Dothideomycetes</taxon>
        <taxon>Dothideomycetidae</taxon>
        <taxon>Dothideales</taxon>
        <taxon>Saccotheciaceae</taxon>
        <taxon>Aureobasidium</taxon>
    </lineage>
</organism>
<dbReference type="EMBL" id="QZAF01000405">
    <property type="protein sequence ID" value="THV67442.1"/>
    <property type="molecule type" value="Genomic_DNA"/>
</dbReference>
<dbReference type="PANTHER" id="PTHR42085">
    <property type="entry name" value="F-BOX DOMAIN-CONTAINING PROTEIN"/>
    <property type="match status" value="1"/>
</dbReference>
<protein>
    <submittedName>
        <fullName evidence="1">Uncharacterized protein</fullName>
    </submittedName>
</protein>
<name>A0A4S8SAN4_AURPU</name>
<evidence type="ECO:0000313" key="1">
    <source>
        <dbReference type="EMBL" id="THV67442.1"/>
    </source>
</evidence>
<dbReference type="PANTHER" id="PTHR42085:SF2">
    <property type="entry name" value="F-BOX DOMAIN-CONTAINING PROTEIN"/>
    <property type="match status" value="1"/>
</dbReference>
<dbReference type="Proteomes" id="UP000304951">
    <property type="component" value="Unassembled WGS sequence"/>
</dbReference>
<sequence>MATHIEDVASSHSIFGGSFGQYTLSHEYDTCILADSIEVFPIQDMKSLDDKPTSDQDEKDPLLLTSTNETEVASAQPEKELITFMTLPVELRTIIYKLALITQDKTVTLAIPLTTNLSLCQHTSTVSIHPAVAKPILNVNLLRASPQIYIEASQYAFKNRIFKFSKQCTRCLTHLSLNDSLYLKTLNQHTLSRIEKLEIPISVDCSIEKPARSFRAMKNSKSGMGIVLTTTAAMPSLTSLTVIVHFHNHYCWDVDQFKRLLDQLDLDELFTQVYRQIDSRVEVIWKAEIERSISVQFSEDEDGVAEQATEILRGMAGVFKVLHGMGGNARVGKGKKRRRVRV</sequence>
<evidence type="ECO:0000313" key="2">
    <source>
        <dbReference type="Proteomes" id="UP000304951"/>
    </source>
</evidence>
<reference evidence="1 2" key="1">
    <citation type="submission" date="2018-10" db="EMBL/GenBank/DDBJ databases">
        <title>Fifty Aureobasidium pullulans genomes reveal a recombining polyextremotolerant generalist.</title>
        <authorList>
            <person name="Gostincar C."/>
            <person name="Turk M."/>
            <person name="Zajc J."/>
            <person name="Gunde-Cimerman N."/>
        </authorList>
    </citation>
    <scope>NUCLEOTIDE SEQUENCE [LARGE SCALE GENOMIC DNA]</scope>
    <source>
        <strain evidence="1 2">EXF-11900</strain>
    </source>
</reference>
<comment type="caution">
    <text evidence="1">The sequence shown here is derived from an EMBL/GenBank/DDBJ whole genome shotgun (WGS) entry which is preliminary data.</text>
</comment>
<dbReference type="AlphaFoldDB" id="A0A4S8SAN4"/>
<gene>
    <name evidence="1" type="ORF">D6D28_07479</name>
</gene>
<proteinExistence type="predicted"/>